<keyword evidence="7" id="KW-1185">Reference proteome</keyword>
<dbReference type="EMBL" id="JBHUNE010000002">
    <property type="protein sequence ID" value="MFD2757194.1"/>
    <property type="molecule type" value="Genomic_DNA"/>
</dbReference>
<name>A0ABW5UWB7_9MICO</name>
<dbReference type="SUPFAM" id="SSF81296">
    <property type="entry name" value="E set domains"/>
    <property type="match status" value="1"/>
</dbReference>
<dbReference type="EC" id="3.2.1.196" evidence="6"/>
<protein>
    <submittedName>
        <fullName evidence="6">Glycogen debranching protein GlgX</fullName>
        <ecNumber evidence="6">3.2.1.196</ecNumber>
    </submittedName>
</protein>
<dbReference type="InterPro" id="IPR013783">
    <property type="entry name" value="Ig-like_fold"/>
</dbReference>
<dbReference type="SMART" id="SM00642">
    <property type="entry name" value="Aamy"/>
    <property type="match status" value="1"/>
</dbReference>
<reference evidence="7" key="1">
    <citation type="journal article" date="2019" name="Int. J. Syst. Evol. Microbiol.">
        <title>The Global Catalogue of Microorganisms (GCM) 10K type strain sequencing project: providing services to taxonomists for standard genome sequencing and annotation.</title>
        <authorList>
            <consortium name="The Broad Institute Genomics Platform"/>
            <consortium name="The Broad Institute Genome Sequencing Center for Infectious Disease"/>
            <person name="Wu L."/>
            <person name="Ma J."/>
        </authorList>
    </citation>
    <scope>NUCLEOTIDE SEQUENCE [LARGE SCALE GENOMIC DNA]</scope>
    <source>
        <strain evidence="7">TISTR 1514</strain>
    </source>
</reference>
<dbReference type="RefSeq" id="WP_019619245.1">
    <property type="nucleotide sequence ID" value="NZ_JBHUNE010000002.1"/>
</dbReference>
<dbReference type="GO" id="GO:0120549">
    <property type="term" value="F:limit dextrin alpha-1,6-maltotetraose-hydrolase activity"/>
    <property type="evidence" value="ECO:0007669"/>
    <property type="project" value="UniProtKB-EC"/>
</dbReference>
<dbReference type="SUPFAM" id="SSF51011">
    <property type="entry name" value="Glycosyl hydrolase domain"/>
    <property type="match status" value="1"/>
</dbReference>
<dbReference type="CDD" id="cd02856">
    <property type="entry name" value="E_set_GDE_Isoamylase_N"/>
    <property type="match status" value="1"/>
</dbReference>
<dbReference type="Proteomes" id="UP001597492">
    <property type="component" value="Unassembled WGS sequence"/>
</dbReference>
<dbReference type="InterPro" id="IPR006047">
    <property type="entry name" value="GH13_cat_dom"/>
</dbReference>
<dbReference type="NCBIfam" id="TIGR02100">
    <property type="entry name" value="glgX_debranch"/>
    <property type="match status" value="1"/>
</dbReference>
<comment type="similarity">
    <text evidence="1">Belongs to the glycosyl hydrolase 13 family.</text>
</comment>
<evidence type="ECO:0000256" key="4">
    <source>
        <dbReference type="SAM" id="MobiDB-lite"/>
    </source>
</evidence>
<feature type="region of interest" description="Disordered" evidence="4">
    <location>
        <begin position="1"/>
        <end position="21"/>
    </location>
</feature>
<dbReference type="InterPro" id="IPR013780">
    <property type="entry name" value="Glyco_hydro_b"/>
</dbReference>
<evidence type="ECO:0000256" key="1">
    <source>
        <dbReference type="ARBA" id="ARBA00008061"/>
    </source>
</evidence>
<dbReference type="InterPro" id="IPR014756">
    <property type="entry name" value="Ig_E-set"/>
</dbReference>
<dbReference type="CDD" id="cd11326">
    <property type="entry name" value="AmyAc_Glg_debranch"/>
    <property type="match status" value="1"/>
</dbReference>
<dbReference type="Pfam" id="PF02922">
    <property type="entry name" value="CBM_48"/>
    <property type="match status" value="1"/>
</dbReference>
<evidence type="ECO:0000313" key="6">
    <source>
        <dbReference type="EMBL" id="MFD2757194.1"/>
    </source>
</evidence>
<keyword evidence="2 6" id="KW-0378">Hydrolase</keyword>
<comment type="caution">
    <text evidence="6">The sequence shown here is derived from an EMBL/GenBank/DDBJ whole genome shotgun (WGS) entry which is preliminary data.</text>
</comment>
<organism evidence="6 7">
    <name type="scientific">Gulosibacter faecalis</name>
    <dbReference type="NCBI Taxonomy" id="272240"/>
    <lineage>
        <taxon>Bacteria</taxon>
        <taxon>Bacillati</taxon>
        <taxon>Actinomycetota</taxon>
        <taxon>Actinomycetes</taxon>
        <taxon>Micrococcales</taxon>
        <taxon>Microbacteriaceae</taxon>
        <taxon>Gulosibacter</taxon>
    </lineage>
</organism>
<dbReference type="SUPFAM" id="SSF51445">
    <property type="entry name" value="(Trans)glycosidases"/>
    <property type="match status" value="1"/>
</dbReference>
<evidence type="ECO:0000256" key="3">
    <source>
        <dbReference type="ARBA" id="ARBA00023295"/>
    </source>
</evidence>
<dbReference type="Gene3D" id="2.60.40.10">
    <property type="entry name" value="Immunoglobulins"/>
    <property type="match status" value="1"/>
</dbReference>
<dbReference type="InterPro" id="IPR011837">
    <property type="entry name" value="Glycogen_debranch_GlgX"/>
</dbReference>
<evidence type="ECO:0000259" key="5">
    <source>
        <dbReference type="SMART" id="SM00642"/>
    </source>
</evidence>
<evidence type="ECO:0000313" key="7">
    <source>
        <dbReference type="Proteomes" id="UP001597492"/>
    </source>
</evidence>
<evidence type="ECO:0000256" key="2">
    <source>
        <dbReference type="ARBA" id="ARBA00022801"/>
    </source>
</evidence>
<dbReference type="Gene3D" id="3.20.20.80">
    <property type="entry name" value="Glycosidases"/>
    <property type="match status" value="1"/>
</dbReference>
<dbReference type="PANTHER" id="PTHR43002">
    <property type="entry name" value="GLYCOGEN DEBRANCHING ENZYME"/>
    <property type="match status" value="1"/>
</dbReference>
<sequence length="700" mass="77554">MQAYDLPQFGITPGHDDGTTASEAAPATLRVWSHHATAMHLVLVDAMGAVQAQLPMQRDGDVWQVSTDRLVPGQRYALSVAGPSGGVHRFDPDRYVLDPYARHVEQLGDPGDARWVGVVVAPDDAPRTEKPATPNHDSIIYELHVKGFTKRAEFLPEEVRGTYAGLAHPNIIAHLRRLGITAVELLPVQAFASEGHLRRAGTTNYWGYNTLGFFAPHADYATAAARAAGPEAVAREFRDMVDALHEAGIEVLLDVVYNHTADEGDTGEPVLFAGIDRASYYRHLGGDELLDVTGCGNSVDTNLPAAQRLVLDSLRYWATEFGVDGFRFDLAVTLGRGDDQSFSGEHPLLRAITADPVLRETKLIAEPWDVGTGGWQTGNFPGDEEFSWGEWNDEYRDRVRSFWVHSFAQARITGQHRQGLGELSTAIAGSSDRFNDARGPLASVNFVTAHDGFTLRDLVSYNVKHNLLNGELGRDGTNDNRSFNFGREGESEDPLVERSRHLAMRNLLGTLLTSAGVPMLVAGDEFGRTQHGNNNPYNQDNAEFGWVDWDLTNAQEALIRHVRRLTSLRRAHPALRPRRFNHTNHTTEHAARLDWFDPLGEPMHDWQWHTPSLRSLQYIASTKLQDDGRDRVLVMINGVEDPAPFRLPDFARVTGYRLLWDSSADHVAEIDSDAMRVLAPGSRLRVAGPSMRVFEAITGV</sequence>
<gene>
    <name evidence="6" type="primary">glgX</name>
    <name evidence="6" type="ORF">ACFSW7_02230</name>
</gene>
<dbReference type="InterPro" id="IPR004193">
    <property type="entry name" value="Glyco_hydro_13_N"/>
</dbReference>
<accession>A0ABW5UWB7</accession>
<dbReference type="InterPro" id="IPR044505">
    <property type="entry name" value="GlgX_Isoamylase_N_E_set"/>
</dbReference>
<proteinExistence type="inferred from homology"/>
<feature type="domain" description="Glycosyl hydrolase family 13 catalytic" evidence="5">
    <location>
        <begin position="142"/>
        <end position="569"/>
    </location>
</feature>
<dbReference type="InterPro" id="IPR017853">
    <property type="entry name" value="GH"/>
</dbReference>
<dbReference type="Gene3D" id="2.60.40.1180">
    <property type="entry name" value="Golgi alpha-mannosidase II"/>
    <property type="match status" value="1"/>
</dbReference>
<keyword evidence="3 6" id="KW-0326">Glycosidase</keyword>